<dbReference type="GO" id="GO:0006427">
    <property type="term" value="P:histidyl-tRNA aminoacylation"/>
    <property type="evidence" value="ECO:0007669"/>
    <property type="project" value="UniProtKB-UniRule"/>
</dbReference>
<feature type="binding site" evidence="10">
    <location>
        <position position="128"/>
    </location>
    <ligand>
        <name>L-histidine</name>
        <dbReference type="ChEBI" id="CHEBI:57595"/>
    </ligand>
</feature>
<evidence type="ECO:0000256" key="4">
    <source>
        <dbReference type="ARBA" id="ARBA00022741"/>
    </source>
</evidence>
<feature type="binding site" evidence="10">
    <location>
        <position position="114"/>
    </location>
    <ligand>
        <name>L-histidine</name>
        <dbReference type="ChEBI" id="CHEBI:57595"/>
    </ligand>
</feature>
<dbReference type="CDD" id="cd00773">
    <property type="entry name" value="HisRS-like_core"/>
    <property type="match status" value="1"/>
</dbReference>
<evidence type="ECO:0000256" key="9">
    <source>
        <dbReference type="HAMAP-Rule" id="MF_00127"/>
    </source>
</evidence>
<dbReference type="NCBIfam" id="TIGR00442">
    <property type="entry name" value="hisS"/>
    <property type="match status" value="1"/>
</dbReference>
<dbReference type="PANTHER" id="PTHR11476">
    <property type="entry name" value="HISTIDYL-TRNA SYNTHETASE"/>
    <property type="match status" value="1"/>
</dbReference>
<dbReference type="RefSeq" id="WP_093312006.1">
    <property type="nucleotide sequence ID" value="NZ_FNPV01000003.1"/>
</dbReference>
<dbReference type="AlphaFoldDB" id="A0A1H3LIV3"/>
<keyword evidence="4 9" id="KW-0547">Nucleotide-binding</keyword>
<comment type="similarity">
    <text evidence="1 9">Belongs to the class-II aminoacyl-tRNA synthetase family.</text>
</comment>
<dbReference type="Pfam" id="PF03129">
    <property type="entry name" value="HGTP_anticodon"/>
    <property type="match status" value="1"/>
</dbReference>
<dbReference type="Pfam" id="PF13393">
    <property type="entry name" value="tRNA-synt_His"/>
    <property type="match status" value="1"/>
</dbReference>
<dbReference type="InterPro" id="IPR041715">
    <property type="entry name" value="HisRS-like_core"/>
</dbReference>
<evidence type="ECO:0000256" key="1">
    <source>
        <dbReference type="ARBA" id="ARBA00008226"/>
    </source>
</evidence>
<keyword evidence="3 9" id="KW-0436">Ligase</keyword>
<dbReference type="InterPro" id="IPR045864">
    <property type="entry name" value="aa-tRNA-synth_II/BPL/LPL"/>
</dbReference>
<evidence type="ECO:0000256" key="10">
    <source>
        <dbReference type="PIRSR" id="PIRSR001549-1"/>
    </source>
</evidence>
<evidence type="ECO:0000256" key="2">
    <source>
        <dbReference type="ARBA" id="ARBA00022490"/>
    </source>
</evidence>
<comment type="subunit">
    <text evidence="9">Homodimer.</text>
</comment>
<evidence type="ECO:0000256" key="7">
    <source>
        <dbReference type="ARBA" id="ARBA00023146"/>
    </source>
</evidence>
<dbReference type="Gene3D" id="3.30.930.10">
    <property type="entry name" value="Bira Bifunctional Protein, Domain 2"/>
    <property type="match status" value="1"/>
</dbReference>
<dbReference type="STRING" id="159292.SAMN05192546_103243"/>
<dbReference type="InterPro" id="IPR004154">
    <property type="entry name" value="Anticodon-bd"/>
</dbReference>
<feature type="binding site" evidence="10">
    <location>
        <position position="132"/>
    </location>
    <ligand>
        <name>L-histidine</name>
        <dbReference type="ChEBI" id="CHEBI:57595"/>
    </ligand>
</feature>
<feature type="domain" description="Aminoacyl-transfer RNA synthetases class-II family profile" evidence="11">
    <location>
        <begin position="26"/>
        <end position="357"/>
    </location>
</feature>
<dbReference type="GO" id="GO:0004821">
    <property type="term" value="F:histidine-tRNA ligase activity"/>
    <property type="evidence" value="ECO:0007669"/>
    <property type="project" value="UniProtKB-UniRule"/>
</dbReference>
<dbReference type="GO" id="GO:0016740">
    <property type="term" value="F:transferase activity"/>
    <property type="evidence" value="ECO:0007669"/>
    <property type="project" value="UniProtKB-ARBA"/>
</dbReference>
<evidence type="ECO:0000256" key="3">
    <source>
        <dbReference type="ARBA" id="ARBA00022598"/>
    </source>
</evidence>
<dbReference type="Gene3D" id="3.40.50.800">
    <property type="entry name" value="Anticodon-binding domain"/>
    <property type="match status" value="1"/>
</dbReference>
<dbReference type="SUPFAM" id="SSF55681">
    <property type="entry name" value="Class II aaRS and biotin synthetases"/>
    <property type="match status" value="1"/>
</dbReference>
<dbReference type="PANTHER" id="PTHR11476:SF7">
    <property type="entry name" value="HISTIDINE--TRNA LIGASE"/>
    <property type="match status" value="1"/>
</dbReference>
<dbReference type="OrthoDB" id="9800814at2"/>
<dbReference type="InterPro" id="IPR015807">
    <property type="entry name" value="His-tRNA-ligase"/>
</dbReference>
<feature type="binding site" evidence="10">
    <location>
        <position position="279"/>
    </location>
    <ligand>
        <name>L-histidine</name>
        <dbReference type="ChEBI" id="CHEBI:57595"/>
    </ligand>
</feature>
<dbReference type="GO" id="GO:0140096">
    <property type="term" value="F:catalytic activity, acting on a protein"/>
    <property type="evidence" value="ECO:0007669"/>
    <property type="project" value="UniProtKB-ARBA"/>
</dbReference>
<evidence type="ECO:0000256" key="5">
    <source>
        <dbReference type="ARBA" id="ARBA00022840"/>
    </source>
</evidence>
<keyword evidence="2 9" id="KW-0963">Cytoplasm</keyword>
<dbReference type="InterPro" id="IPR006195">
    <property type="entry name" value="aa-tRNA-synth_II"/>
</dbReference>
<dbReference type="HAMAP" id="MF_00127">
    <property type="entry name" value="His_tRNA_synth"/>
    <property type="match status" value="1"/>
</dbReference>
<reference evidence="12 13" key="1">
    <citation type="submission" date="2016-10" db="EMBL/GenBank/DDBJ databases">
        <authorList>
            <person name="de Groot N.N."/>
        </authorList>
    </citation>
    <scope>NUCLEOTIDE SEQUENCE [LARGE SCALE GENOMIC DNA]</scope>
    <source>
        <strain evidence="12 13">APO</strain>
    </source>
</reference>
<evidence type="ECO:0000313" key="13">
    <source>
        <dbReference type="Proteomes" id="UP000199230"/>
    </source>
</evidence>
<keyword evidence="5 9" id="KW-0067">ATP-binding</keyword>
<accession>A0A1H3LIV3</accession>
<dbReference type="EC" id="6.1.1.21" evidence="9"/>
<feature type="binding site" evidence="10">
    <location>
        <begin position="84"/>
        <end position="86"/>
    </location>
    <ligand>
        <name>L-histidine</name>
        <dbReference type="ChEBI" id="CHEBI:57595"/>
    </ligand>
</feature>
<keyword evidence="7 9" id="KW-0030">Aminoacyl-tRNA synthetase</keyword>
<dbReference type="EMBL" id="FNPV01000003">
    <property type="protein sequence ID" value="SDY64323.1"/>
    <property type="molecule type" value="Genomic_DNA"/>
</dbReference>
<evidence type="ECO:0000313" key="12">
    <source>
        <dbReference type="EMBL" id="SDY64323.1"/>
    </source>
</evidence>
<dbReference type="InterPro" id="IPR036621">
    <property type="entry name" value="Anticodon-bd_dom_sf"/>
</dbReference>
<dbReference type="SUPFAM" id="SSF52954">
    <property type="entry name" value="Class II aaRS ABD-related"/>
    <property type="match status" value="1"/>
</dbReference>
<dbReference type="PIRSF" id="PIRSF001549">
    <property type="entry name" value="His-tRNA_synth"/>
    <property type="match status" value="1"/>
</dbReference>
<comment type="subcellular location">
    <subcellularLocation>
        <location evidence="9">Cytoplasm</location>
    </subcellularLocation>
</comment>
<organism evidence="12 13">
    <name type="scientific">Tindallia californiensis</name>
    <dbReference type="NCBI Taxonomy" id="159292"/>
    <lineage>
        <taxon>Bacteria</taxon>
        <taxon>Bacillati</taxon>
        <taxon>Bacillota</taxon>
        <taxon>Clostridia</taxon>
        <taxon>Peptostreptococcales</taxon>
        <taxon>Tindalliaceae</taxon>
        <taxon>Tindallia</taxon>
    </lineage>
</organism>
<proteinExistence type="inferred from homology"/>
<dbReference type="CDD" id="cd00859">
    <property type="entry name" value="HisRS_anticodon"/>
    <property type="match status" value="1"/>
</dbReference>
<sequence length="441" mass="50114">MTEKKMIVKPSTLPGFMELLPAEQIVFNHMRDTIRSVYERYGFIPLDTPVIEKSDVLLVKSGGETEKQVYRFMKGDSDLAMRFDLTVPLARYVAQHMADLTFPFRRYQIGKVYRGEKNQKGRFREFYQCDIDIIGRNHLDVVNDAEIPAIINDVFTQLGLPDFIIRINNRKLMNGLFQHFGLAGRPEILKAIDKLEKIGPDKTRKELMEAGIQEDSIDAIFRFIQLKGSNDEILDGLKQAAIDNELYQTGVEELTRVTRLIRAFGVPEAHFALDLTIVRGLDYYTGTVYETLLKNYPEIGSICSGGRYDNLAEHYTKEKLPGVGISIGLTRLFYQLNEAGLLGEMKEQVLTQLLVVPIGDTLETCAKVARRFRDANVITEVFLEDTKIAKKMNYANKQGIPWVVIIGDEEVQDGLVALKDLETGDQERMSWEEALKKITGS</sequence>
<dbReference type="InterPro" id="IPR004516">
    <property type="entry name" value="HisRS/HisZ"/>
</dbReference>
<feature type="binding site" evidence="10">
    <location>
        <begin position="283"/>
        <end position="284"/>
    </location>
    <ligand>
        <name>L-histidine</name>
        <dbReference type="ChEBI" id="CHEBI:57595"/>
    </ligand>
</feature>
<dbReference type="GO" id="GO:0005524">
    <property type="term" value="F:ATP binding"/>
    <property type="evidence" value="ECO:0007669"/>
    <property type="project" value="UniProtKB-UniRule"/>
</dbReference>
<dbReference type="Proteomes" id="UP000199230">
    <property type="component" value="Unassembled WGS sequence"/>
</dbReference>
<evidence type="ECO:0000259" key="11">
    <source>
        <dbReference type="PROSITE" id="PS50862"/>
    </source>
</evidence>
<evidence type="ECO:0000256" key="8">
    <source>
        <dbReference type="ARBA" id="ARBA00047639"/>
    </source>
</evidence>
<keyword evidence="6 9" id="KW-0648">Protein biosynthesis</keyword>
<name>A0A1H3LIV3_9FIRM</name>
<comment type="catalytic activity">
    <reaction evidence="8 9">
        <text>tRNA(His) + L-histidine + ATP = L-histidyl-tRNA(His) + AMP + diphosphate + H(+)</text>
        <dbReference type="Rhea" id="RHEA:17313"/>
        <dbReference type="Rhea" id="RHEA-COMP:9665"/>
        <dbReference type="Rhea" id="RHEA-COMP:9689"/>
        <dbReference type="ChEBI" id="CHEBI:15378"/>
        <dbReference type="ChEBI" id="CHEBI:30616"/>
        <dbReference type="ChEBI" id="CHEBI:33019"/>
        <dbReference type="ChEBI" id="CHEBI:57595"/>
        <dbReference type="ChEBI" id="CHEBI:78442"/>
        <dbReference type="ChEBI" id="CHEBI:78527"/>
        <dbReference type="ChEBI" id="CHEBI:456215"/>
        <dbReference type="EC" id="6.1.1.21"/>
    </reaction>
</comment>
<gene>
    <name evidence="9" type="primary">hisS</name>
    <name evidence="12" type="ORF">SAMN05192546_103243</name>
</gene>
<evidence type="ECO:0000256" key="6">
    <source>
        <dbReference type="ARBA" id="ARBA00022917"/>
    </source>
</evidence>
<dbReference type="GO" id="GO:0005737">
    <property type="term" value="C:cytoplasm"/>
    <property type="evidence" value="ECO:0007669"/>
    <property type="project" value="UniProtKB-SubCell"/>
</dbReference>
<keyword evidence="13" id="KW-1185">Reference proteome</keyword>
<dbReference type="InterPro" id="IPR033656">
    <property type="entry name" value="HisRS_anticodon"/>
</dbReference>
<dbReference type="PROSITE" id="PS50862">
    <property type="entry name" value="AA_TRNA_LIGASE_II"/>
    <property type="match status" value="1"/>
</dbReference>
<protein>
    <recommendedName>
        <fullName evidence="9">Histidine--tRNA ligase</fullName>
        <ecNumber evidence="9">6.1.1.21</ecNumber>
    </recommendedName>
    <alternativeName>
        <fullName evidence="9">Histidyl-tRNA synthetase</fullName>
        <shortName evidence="9">HisRS</shortName>
    </alternativeName>
</protein>